<protein>
    <submittedName>
        <fullName evidence="3">XP_029651547.1LOW QUALITY PROTEIN: uncharacterized protein LOC115224777</fullName>
    </submittedName>
</protein>
<dbReference type="AlphaFoldDB" id="A0AA36BX34"/>
<evidence type="ECO:0000313" key="3">
    <source>
        <dbReference type="EMBL" id="CAI9741437.1"/>
    </source>
</evidence>
<dbReference type="EMBL" id="OX597839">
    <property type="protein sequence ID" value="CAI9741437.1"/>
    <property type="molecule type" value="Genomic_DNA"/>
</dbReference>
<proteinExistence type="predicted"/>
<evidence type="ECO:0000259" key="2">
    <source>
        <dbReference type="Pfam" id="PF01085"/>
    </source>
</evidence>
<sequence>MDLSVKVSNCETRSNMAFDMELIIAKDPEGISRIKSFYNQVNVSLKSLLELKTEIFNKTAVKNILNGFQPNSQEFLTVPLTNSSGLPSIVLQITVQPESSLNFNVFAAPGRSHVTTVVKSAADYTTVMEYENGNRSRQEVKVTDWQLRKLIVLKSWTEAPPANPAQLPRNKKDSLFFEEARAIQIGISKPIDANPNPNKGLTLDKSPTTLDALGKLALCADFQYVRQVKTDAYLELAVCMKEAPGKSDSSSETEEEISDKKMFMTSMNATSSDIRMCDDLLNKPFPVGSTFPENMTADEVCGPVDVAIDRTNTKDYSSLYVYPFNDVEFESEGQSKNWCGSTLRRCRDDCSQASATDEPWEWCNRRVMSRRLASRLRELSRLMNNWLQAKKPAQKTAIKVLMSHKEASEYKPKPDQFHPLYTEGRGLRLTTTANPGLYLQQLSLLAICASFDYVSYSNHSFIEVFVKKQAGWVANEVDFLGQSLLVVQPPFSQSREYDYPRPLQSESGASMLFDGSNKMTNLSPNFKIKDFLFSNVRYFRLDPQILTCLERVKEAFPEKFHITPNGAYRSSTANLLNLNHRHIEELHRFQAGKAVELTTIDKDSNRLLLLAETVIRQCSPSLRAVDWSLGIGLHSSSIYVDLRPQNGKRFVKIWNAGGNNETFRQLKKFSDAAHTGGSLISSTDLEEACKKPILGEDFYYLSLYSEGIDFCINNNAKEEGTCKITQTQREKEATKFKERLISAAGASAMGTSDIMVDTRKCLVDNCGGCSGSGTVWLQKSQACSQLLRMFVKKASMPFPNLHNTVAFFSSTNANSLVHHLACEQGSICIETIPLYAVIEPLLDSKYNVEESETVEELLFGGDDNPSPLMEILEQELAMRASGKVIVFLETDKDVDVLRNVLKILMIYNNKIDNVEFYISKNVTETKISASLRRKLDVWSSSTCPRFSRVAVTPFSISKIPTEKLRRSAEKSKARNERKIAAQNWEIDCDRRQLINDNQSGGTRMDLRRYVSADDLLHLYERDKTPRQKQSTGRKYRTLQRTNEHLPSPLLDSPKMNMDLAPLSPSRTAENHNLSSAVKSAYISNEYLRIRDFINRTDPDILQQILLRTLEYRNSKDIIALGIIFPRNHFSTYNNYHCARCHKQYNPMDREHCLLRHSVQYVRKIQQDDRGSNFFCRLCGKTFYLKNVFIYTEKITNQNTGYCFVGLHTNDARLVKYGGEAKTCEEYGCVEFYV</sequence>
<dbReference type="InterPro" id="IPR000320">
    <property type="entry name" value="Hedgehog_signalling_dom"/>
</dbReference>
<dbReference type="Gene3D" id="3.30.1380.10">
    <property type="match status" value="2"/>
</dbReference>
<dbReference type="Proteomes" id="UP001162480">
    <property type="component" value="Chromosome 26"/>
</dbReference>
<evidence type="ECO:0000256" key="1">
    <source>
        <dbReference type="SAM" id="MobiDB-lite"/>
    </source>
</evidence>
<feature type="domain" description="Hedgehog N-terminal signalling" evidence="2">
    <location>
        <begin position="364"/>
        <end position="463"/>
    </location>
</feature>
<feature type="region of interest" description="Disordered" evidence="1">
    <location>
        <begin position="1024"/>
        <end position="1055"/>
    </location>
</feature>
<reference evidence="3" key="1">
    <citation type="submission" date="2023-08" db="EMBL/GenBank/DDBJ databases">
        <authorList>
            <person name="Alioto T."/>
            <person name="Alioto T."/>
            <person name="Gomez Garrido J."/>
        </authorList>
    </citation>
    <scope>NUCLEOTIDE SEQUENCE</scope>
</reference>
<gene>
    <name evidence="3" type="ORF">OCTVUL_1B005811</name>
</gene>
<dbReference type="Pfam" id="PF01085">
    <property type="entry name" value="HH_signal"/>
    <property type="match status" value="1"/>
</dbReference>
<dbReference type="SUPFAM" id="SSF55166">
    <property type="entry name" value="Hedgehog/DD-peptidase"/>
    <property type="match status" value="1"/>
</dbReference>
<keyword evidence="4" id="KW-1185">Reference proteome</keyword>
<organism evidence="3 4">
    <name type="scientific">Octopus vulgaris</name>
    <name type="common">Common octopus</name>
    <dbReference type="NCBI Taxonomy" id="6645"/>
    <lineage>
        <taxon>Eukaryota</taxon>
        <taxon>Metazoa</taxon>
        <taxon>Spiralia</taxon>
        <taxon>Lophotrochozoa</taxon>
        <taxon>Mollusca</taxon>
        <taxon>Cephalopoda</taxon>
        <taxon>Coleoidea</taxon>
        <taxon>Octopodiformes</taxon>
        <taxon>Octopoda</taxon>
        <taxon>Incirrata</taxon>
        <taxon>Octopodidae</taxon>
        <taxon>Octopus</taxon>
    </lineage>
</organism>
<accession>A0AA36BX34</accession>
<dbReference type="InterPro" id="IPR009045">
    <property type="entry name" value="Zn_M74/Hedgehog-like"/>
</dbReference>
<dbReference type="GO" id="GO:0007267">
    <property type="term" value="P:cell-cell signaling"/>
    <property type="evidence" value="ECO:0007669"/>
    <property type="project" value="InterPro"/>
</dbReference>
<name>A0AA36BX34_OCTVU</name>
<evidence type="ECO:0000313" key="4">
    <source>
        <dbReference type="Proteomes" id="UP001162480"/>
    </source>
</evidence>